<feature type="domain" description="Guanylate cyclase" evidence="7">
    <location>
        <begin position="95"/>
        <end position="223"/>
    </location>
</feature>
<name>A0A432GSB4_9DELT</name>
<evidence type="ECO:0000259" key="7">
    <source>
        <dbReference type="PROSITE" id="PS50125"/>
    </source>
</evidence>
<dbReference type="SUPFAM" id="SSF55073">
    <property type="entry name" value="Nucleotide cyclase"/>
    <property type="match status" value="1"/>
</dbReference>
<dbReference type="InterPro" id="IPR050401">
    <property type="entry name" value="Cyclic_nucleotide_synthase"/>
</dbReference>
<proteinExistence type="predicted"/>
<dbReference type="EMBL" id="QNZI01000048">
    <property type="protein sequence ID" value="RTZ86402.1"/>
    <property type="molecule type" value="Genomic_DNA"/>
</dbReference>
<organism evidence="8 9">
    <name type="scientific">SAR324 cluster bacterium</name>
    <dbReference type="NCBI Taxonomy" id="2024889"/>
    <lineage>
        <taxon>Bacteria</taxon>
        <taxon>Deltaproteobacteria</taxon>
        <taxon>SAR324 cluster</taxon>
    </lineage>
</organism>
<feature type="non-terminal residue" evidence="8">
    <location>
        <position position="1"/>
    </location>
</feature>
<dbReference type="PANTHER" id="PTHR11920:SF335">
    <property type="entry name" value="GUANYLATE CYCLASE"/>
    <property type="match status" value="1"/>
</dbReference>
<dbReference type="Pfam" id="PF00211">
    <property type="entry name" value="Guanylate_cyc"/>
    <property type="match status" value="1"/>
</dbReference>
<sequence>ERTKQKYSRPESSPIRFYAGAPLISSRGFSLGTLCVVDDNPKSLKHNQIEGLRLLADQIVSLIESEHDSKQSSEFKTKTDGEPAETSGRYYSSATILFADIVGFTSKVERLEPGELLATLDTFFRGFDKIVEKHKIRKVKTIGDAYMCVGGISEQRNSHAKNVCVAALDMLRFVEGVNLQQEVLGNERWELRIGIHSGPLIAGTSGNAFDIWGDAVNIASRMESSSEPGKVHISEKTKDYLEGVGQLTSRGEIKLKGKGVWSTFFLESLNS</sequence>
<comment type="subcellular location">
    <subcellularLocation>
        <location evidence="1">Membrane</location>
    </subcellularLocation>
</comment>
<dbReference type="InterPro" id="IPR029787">
    <property type="entry name" value="Nucleotide_cyclase"/>
</dbReference>
<evidence type="ECO:0000256" key="2">
    <source>
        <dbReference type="ARBA" id="ARBA00022692"/>
    </source>
</evidence>
<dbReference type="CDD" id="cd07302">
    <property type="entry name" value="CHD"/>
    <property type="match status" value="1"/>
</dbReference>
<evidence type="ECO:0000256" key="3">
    <source>
        <dbReference type="ARBA" id="ARBA00022741"/>
    </source>
</evidence>
<dbReference type="GO" id="GO:0009190">
    <property type="term" value="P:cyclic nucleotide biosynthetic process"/>
    <property type="evidence" value="ECO:0007669"/>
    <property type="project" value="InterPro"/>
</dbReference>
<dbReference type="PROSITE" id="PS50125">
    <property type="entry name" value="GUANYLATE_CYCLASE_2"/>
    <property type="match status" value="1"/>
</dbReference>
<keyword evidence="6" id="KW-0456">Lyase</keyword>
<keyword evidence="2" id="KW-0812">Transmembrane</keyword>
<dbReference type="InterPro" id="IPR001054">
    <property type="entry name" value="A/G_cyclase"/>
</dbReference>
<dbReference type="SUPFAM" id="SSF55781">
    <property type="entry name" value="GAF domain-like"/>
    <property type="match status" value="1"/>
</dbReference>
<evidence type="ECO:0000256" key="4">
    <source>
        <dbReference type="ARBA" id="ARBA00022989"/>
    </source>
</evidence>
<evidence type="ECO:0000313" key="8">
    <source>
        <dbReference type="EMBL" id="RTZ86402.1"/>
    </source>
</evidence>
<evidence type="ECO:0000256" key="6">
    <source>
        <dbReference type="ARBA" id="ARBA00023239"/>
    </source>
</evidence>
<evidence type="ECO:0000256" key="1">
    <source>
        <dbReference type="ARBA" id="ARBA00004370"/>
    </source>
</evidence>
<keyword evidence="4" id="KW-1133">Transmembrane helix</keyword>
<dbReference type="PANTHER" id="PTHR11920">
    <property type="entry name" value="GUANYLYL CYCLASE"/>
    <property type="match status" value="1"/>
</dbReference>
<accession>A0A432GSB4</accession>
<gene>
    <name evidence="8" type="ORF">DSY94_01650</name>
</gene>
<dbReference type="SMART" id="SM00044">
    <property type="entry name" value="CYCc"/>
    <property type="match status" value="1"/>
</dbReference>
<dbReference type="Gene3D" id="3.30.70.1230">
    <property type="entry name" value="Nucleotide cyclase"/>
    <property type="match status" value="1"/>
</dbReference>
<reference evidence="8 9" key="1">
    <citation type="submission" date="2018-06" db="EMBL/GenBank/DDBJ databases">
        <title>Combined omics and stable isotope probing to characterize newly discovered Mariana Back-Arc vent microbial communities.</title>
        <authorList>
            <person name="Trembath-Reichert E."/>
            <person name="Huber J.A."/>
        </authorList>
    </citation>
    <scope>NUCLEOTIDE SEQUENCE [LARGE SCALE GENOMIC DNA]</scope>
    <source>
        <strain evidence="8">MAG 24</strain>
    </source>
</reference>
<dbReference type="GO" id="GO:0004016">
    <property type="term" value="F:adenylate cyclase activity"/>
    <property type="evidence" value="ECO:0007669"/>
    <property type="project" value="UniProtKB-ARBA"/>
</dbReference>
<dbReference type="GO" id="GO:0000166">
    <property type="term" value="F:nucleotide binding"/>
    <property type="evidence" value="ECO:0007669"/>
    <property type="project" value="UniProtKB-KW"/>
</dbReference>
<dbReference type="Proteomes" id="UP000287176">
    <property type="component" value="Unassembled WGS sequence"/>
</dbReference>
<protein>
    <recommendedName>
        <fullName evidence="7">Guanylate cyclase domain-containing protein</fullName>
    </recommendedName>
</protein>
<comment type="caution">
    <text evidence="8">The sequence shown here is derived from an EMBL/GenBank/DDBJ whole genome shotgun (WGS) entry which is preliminary data.</text>
</comment>
<dbReference type="GO" id="GO:0035556">
    <property type="term" value="P:intracellular signal transduction"/>
    <property type="evidence" value="ECO:0007669"/>
    <property type="project" value="InterPro"/>
</dbReference>
<keyword evidence="5" id="KW-0472">Membrane</keyword>
<evidence type="ECO:0000256" key="5">
    <source>
        <dbReference type="ARBA" id="ARBA00023136"/>
    </source>
</evidence>
<evidence type="ECO:0000313" key="9">
    <source>
        <dbReference type="Proteomes" id="UP000287176"/>
    </source>
</evidence>
<keyword evidence="3" id="KW-0547">Nucleotide-binding</keyword>
<dbReference type="GO" id="GO:0016020">
    <property type="term" value="C:membrane"/>
    <property type="evidence" value="ECO:0007669"/>
    <property type="project" value="UniProtKB-SubCell"/>
</dbReference>
<dbReference type="AlphaFoldDB" id="A0A432GSB4"/>